<reference evidence="7" key="1">
    <citation type="journal article" date="2023" name="IScience">
        <title>Live-bearing cockroach genome reveals convergent evolutionary mechanisms linked to viviparity in insects and beyond.</title>
        <authorList>
            <person name="Fouks B."/>
            <person name="Harrison M.C."/>
            <person name="Mikhailova A.A."/>
            <person name="Marchal E."/>
            <person name="English S."/>
            <person name="Carruthers M."/>
            <person name="Jennings E.C."/>
            <person name="Chiamaka E.L."/>
            <person name="Frigard R.A."/>
            <person name="Pippel M."/>
            <person name="Attardo G.M."/>
            <person name="Benoit J.B."/>
            <person name="Bornberg-Bauer E."/>
            <person name="Tobe S.S."/>
        </authorList>
    </citation>
    <scope>NUCLEOTIDE SEQUENCE</scope>
    <source>
        <strain evidence="7">Stay&amp;Tobe</strain>
    </source>
</reference>
<comment type="caution">
    <text evidence="7">The sequence shown here is derived from an EMBL/GenBank/DDBJ whole genome shotgun (WGS) entry which is preliminary data.</text>
</comment>
<feature type="transmembrane region" description="Helical" evidence="5">
    <location>
        <begin position="274"/>
        <end position="301"/>
    </location>
</feature>
<dbReference type="GO" id="GO:0015179">
    <property type="term" value="F:L-amino acid transmembrane transporter activity"/>
    <property type="evidence" value="ECO:0007669"/>
    <property type="project" value="TreeGrafter"/>
</dbReference>
<proteinExistence type="predicted"/>
<feature type="transmembrane region" description="Helical" evidence="5">
    <location>
        <begin position="343"/>
        <end position="363"/>
    </location>
</feature>
<feature type="transmembrane region" description="Helical" evidence="5">
    <location>
        <begin position="156"/>
        <end position="180"/>
    </location>
</feature>
<evidence type="ECO:0000256" key="4">
    <source>
        <dbReference type="ARBA" id="ARBA00023136"/>
    </source>
</evidence>
<keyword evidence="3 5" id="KW-1133">Transmembrane helix</keyword>
<dbReference type="GO" id="GO:0005774">
    <property type="term" value="C:vacuolar membrane"/>
    <property type="evidence" value="ECO:0007669"/>
    <property type="project" value="TreeGrafter"/>
</dbReference>
<reference evidence="7" key="2">
    <citation type="submission" date="2023-05" db="EMBL/GenBank/DDBJ databases">
        <authorList>
            <person name="Fouks B."/>
        </authorList>
    </citation>
    <scope>NUCLEOTIDE SEQUENCE</scope>
    <source>
        <strain evidence="7">Stay&amp;Tobe</strain>
        <tissue evidence="7">Testes</tissue>
    </source>
</reference>
<name>A0AAD7ZQU2_DIPPU</name>
<accession>A0AAD7ZQU2</accession>
<feature type="domain" description="Amino acid transporter transmembrane" evidence="6">
    <location>
        <begin position="4"/>
        <end position="401"/>
    </location>
</feature>
<dbReference type="EMBL" id="JASPKZ010007346">
    <property type="protein sequence ID" value="KAJ9584881.1"/>
    <property type="molecule type" value="Genomic_DNA"/>
</dbReference>
<dbReference type="InterPro" id="IPR013057">
    <property type="entry name" value="AA_transpt_TM"/>
</dbReference>
<dbReference type="AlphaFoldDB" id="A0AAD7ZQU2"/>
<evidence type="ECO:0000256" key="5">
    <source>
        <dbReference type="SAM" id="Phobius"/>
    </source>
</evidence>
<feature type="transmembrane region" description="Helical" evidence="5">
    <location>
        <begin position="321"/>
        <end position="337"/>
    </location>
</feature>
<sequence length="405" mass="44609">FFGALAHLLKGSLGAGVLAMPMAVKNGGLAFGLVGTIFVGLICTHTVQMLVQSSYTLCKRENIPSLGFAETAEIAFKSGPPMFHKFSSFSRLDPWDCEQCIRYTLKPTAYASWLFSLDHWLIDYYSSGEIYIDKRVIIAILLVFVTPLALVRNLKFLVPFSAVADVFIVVSFIITLYYIFAEPLSTEGKVLIAEASTIPIFLSTAIFAMEGIGIVLPLENSMEKPEKFLGCPGVLNIAMGIVVALYAIIGFFGYLKYGDKTEGSVTLNLPVDEIPAQIVKILYAISILFSYGLQFFVPTAIVWPNLKEKIDKKYHNMGEHIYRILLCCLIVGVAAAVPELGPIISLIGAVCFSTLGLFIPSVIDTITRWDRDLGTLNWRLWKNLFCTGFSNFTAVSELISIISSL</sequence>
<comment type="subcellular location">
    <subcellularLocation>
        <location evidence="1">Membrane</location>
        <topology evidence="1">Multi-pass membrane protein</topology>
    </subcellularLocation>
</comment>
<evidence type="ECO:0000313" key="7">
    <source>
        <dbReference type="EMBL" id="KAJ9584881.1"/>
    </source>
</evidence>
<dbReference type="PANTHER" id="PTHR22950:SF494">
    <property type="entry name" value="GH04538P"/>
    <property type="match status" value="1"/>
</dbReference>
<feature type="non-terminal residue" evidence="7">
    <location>
        <position position="405"/>
    </location>
</feature>
<keyword evidence="4 5" id="KW-0472">Membrane</keyword>
<organism evidence="7 8">
    <name type="scientific">Diploptera punctata</name>
    <name type="common">Pacific beetle cockroach</name>
    <dbReference type="NCBI Taxonomy" id="6984"/>
    <lineage>
        <taxon>Eukaryota</taxon>
        <taxon>Metazoa</taxon>
        <taxon>Ecdysozoa</taxon>
        <taxon>Arthropoda</taxon>
        <taxon>Hexapoda</taxon>
        <taxon>Insecta</taxon>
        <taxon>Pterygota</taxon>
        <taxon>Neoptera</taxon>
        <taxon>Polyneoptera</taxon>
        <taxon>Dictyoptera</taxon>
        <taxon>Blattodea</taxon>
        <taxon>Blaberoidea</taxon>
        <taxon>Blaberidae</taxon>
        <taxon>Diplopterinae</taxon>
        <taxon>Diploptera</taxon>
    </lineage>
</organism>
<dbReference type="Pfam" id="PF01490">
    <property type="entry name" value="Aa_trans"/>
    <property type="match status" value="1"/>
</dbReference>
<dbReference type="Proteomes" id="UP001233999">
    <property type="component" value="Unassembled WGS sequence"/>
</dbReference>
<evidence type="ECO:0000256" key="2">
    <source>
        <dbReference type="ARBA" id="ARBA00022692"/>
    </source>
</evidence>
<feature type="transmembrane region" description="Helical" evidence="5">
    <location>
        <begin position="230"/>
        <end position="254"/>
    </location>
</feature>
<evidence type="ECO:0000256" key="3">
    <source>
        <dbReference type="ARBA" id="ARBA00022989"/>
    </source>
</evidence>
<feature type="transmembrane region" description="Helical" evidence="5">
    <location>
        <begin position="29"/>
        <end position="51"/>
    </location>
</feature>
<protein>
    <recommendedName>
        <fullName evidence="6">Amino acid transporter transmembrane domain-containing protein</fullName>
    </recommendedName>
</protein>
<evidence type="ECO:0000313" key="8">
    <source>
        <dbReference type="Proteomes" id="UP001233999"/>
    </source>
</evidence>
<evidence type="ECO:0000259" key="6">
    <source>
        <dbReference type="Pfam" id="PF01490"/>
    </source>
</evidence>
<gene>
    <name evidence="7" type="ORF">L9F63_020781</name>
</gene>
<feature type="non-terminal residue" evidence="7">
    <location>
        <position position="1"/>
    </location>
</feature>
<keyword evidence="2 5" id="KW-0812">Transmembrane</keyword>
<keyword evidence="8" id="KW-1185">Reference proteome</keyword>
<evidence type="ECO:0000256" key="1">
    <source>
        <dbReference type="ARBA" id="ARBA00004141"/>
    </source>
</evidence>
<feature type="transmembrane region" description="Helical" evidence="5">
    <location>
        <begin position="200"/>
        <end position="218"/>
    </location>
</feature>
<dbReference type="PANTHER" id="PTHR22950">
    <property type="entry name" value="AMINO ACID TRANSPORTER"/>
    <property type="match status" value="1"/>
</dbReference>